<proteinExistence type="predicted"/>
<dbReference type="AlphaFoldDB" id="A0AB35C215"/>
<dbReference type="Proteomes" id="UP000680020">
    <property type="component" value="Unassembled WGS sequence"/>
</dbReference>
<evidence type="ECO:0000313" key="3">
    <source>
        <dbReference type="Proteomes" id="UP000680020"/>
    </source>
</evidence>
<protein>
    <submittedName>
        <fullName evidence="2">Arylesterase</fullName>
    </submittedName>
</protein>
<dbReference type="GO" id="GO:0004622">
    <property type="term" value="F:phosphatidylcholine lysophospholipase activity"/>
    <property type="evidence" value="ECO:0007669"/>
    <property type="project" value="TreeGrafter"/>
</dbReference>
<dbReference type="RefSeq" id="WP_213404314.1">
    <property type="nucleotide sequence ID" value="NZ_JAGIBT010000015.1"/>
</dbReference>
<dbReference type="InterPro" id="IPR036514">
    <property type="entry name" value="SGNH_hydro_sf"/>
</dbReference>
<feature type="domain" description="SGNH hydrolase-type esterase" evidence="1">
    <location>
        <begin position="25"/>
        <end position="183"/>
    </location>
</feature>
<dbReference type="EMBL" id="JAGIBU010000014">
    <property type="protein sequence ID" value="MBS7825456.1"/>
    <property type="molecule type" value="Genomic_DNA"/>
</dbReference>
<reference evidence="2" key="1">
    <citation type="submission" date="2021-03" db="EMBL/GenBank/DDBJ databases">
        <title>Identification and antibiotic profiling of Wohlfahrtiimonas chitiniclastica, an underestimated human pathogen.</title>
        <authorList>
            <person name="Kopf A."/>
            <person name="Bunk B."/>
            <person name="Coldewey S."/>
            <person name="Gunzer F."/>
            <person name="Riedel T."/>
            <person name="Schroettner P."/>
        </authorList>
    </citation>
    <scope>NUCLEOTIDE SEQUENCE</scope>
    <source>
        <strain evidence="2">DSM 100917</strain>
    </source>
</reference>
<organism evidence="2 3">
    <name type="scientific">Wohlfahrtiimonas chitiniclastica</name>
    <dbReference type="NCBI Taxonomy" id="400946"/>
    <lineage>
        <taxon>Bacteria</taxon>
        <taxon>Pseudomonadati</taxon>
        <taxon>Pseudomonadota</taxon>
        <taxon>Gammaproteobacteria</taxon>
        <taxon>Cardiobacteriales</taxon>
        <taxon>Ignatzschineriaceae</taxon>
        <taxon>Wohlfahrtiimonas</taxon>
    </lineage>
</organism>
<dbReference type="CDD" id="cd01822">
    <property type="entry name" value="Lysophospholipase_L1_like"/>
    <property type="match status" value="1"/>
</dbReference>
<dbReference type="SUPFAM" id="SSF52266">
    <property type="entry name" value="SGNH hydrolase"/>
    <property type="match status" value="1"/>
</dbReference>
<dbReference type="Pfam" id="PF13472">
    <property type="entry name" value="Lipase_GDSL_2"/>
    <property type="match status" value="1"/>
</dbReference>
<evidence type="ECO:0000313" key="2">
    <source>
        <dbReference type="EMBL" id="MBS7825456.1"/>
    </source>
</evidence>
<dbReference type="Gene3D" id="3.40.50.1110">
    <property type="entry name" value="SGNH hydrolase"/>
    <property type="match status" value="1"/>
</dbReference>
<accession>A0AB35C215</accession>
<sequence>MQSILRLCFILLLFIPVQARTLLIVGDSISAAFGMQPEEGYVAQLHNRLTEEGYDYTVINASISGDTTSNGLSRLPHLLSTHQPDITVIELGGNDGLRATPPKQIAENLTQMVRMAKDAGSDVVLVGIQLPPNYGQAYLKRFLAIYPDIAAAENIALLSSIVTEAGGNPELMQNDGIHPNAKAQPLLMQAMYEVLLPLLKKDAP</sequence>
<gene>
    <name evidence="2" type="ORF">J7561_09635</name>
</gene>
<dbReference type="InterPro" id="IPR051532">
    <property type="entry name" value="Ester_Hydrolysis_Enzymes"/>
</dbReference>
<evidence type="ECO:0000259" key="1">
    <source>
        <dbReference type="Pfam" id="PF13472"/>
    </source>
</evidence>
<name>A0AB35C215_9GAMM</name>
<dbReference type="PANTHER" id="PTHR30383">
    <property type="entry name" value="THIOESTERASE 1/PROTEASE 1/LYSOPHOSPHOLIPASE L1"/>
    <property type="match status" value="1"/>
</dbReference>
<dbReference type="PANTHER" id="PTHR30383:SF24">
    <property type="entry name" value="THIOESTERASE 1_PROTEASE 1_LYSOPHOSPHOLIPASE L1"/>
    <property type="match status" value="1"/>
</dbReference>
<comment type="caution">
    <text evidence="2">The sequence shown here is derived from an EMBL/GenBank/DDBJ whole genome shotgun (WGS) entry which is preliminary data.</text>
</comment>
<dbReference type="InterPro" id="IPR013830">
    <property type="entry name" value="SGNH_hydro"/>
</dbReference>